<reference evidence="2" key="2">
    <citation type="journal article" date="2021" name="PeerJ">
        <title>Extensive microbial diversity within the chicken gut microbiome revealed by metagenomics and culture.</title>
        <authorList>
            <person name="Gilroy R."/>
            <person name="Ravi A."/>
            <person name="Getino M."/>
            <person name="Pursley I."/>
            <person name="Horton D.L."/>
            <person name="Alikhan N.F."/>
            <person name="Baker D."/>
            <person name="Gharbi K."/>
            <person name="Hall N."/>
            <person name="Watson M."/>
            <person name="Adriaenssens E.M."/>
            <person name="Foster-Nyarko E."/>
            <person name="Jarju S."/>
            <person name="Secka A."/>
            <person name="Antonio M."/>
            <person name="Oren A."/>
            <person name="Chaudhuri R.R."/>
            <person name="La Ragione R."/>
            <person name="Hildebrand F."/>
            <person name="Pallen M.J."/>
        </authorList>
    </citation>
    <scope>NUCLEOTIDE SEQUENCE</scope>
    <source>
        <strain evidence="2">4509</strain>
    </source>
</reference>
<gene>
    <name evidence="2" type="ORF">IAD19_07695</name>
</gene>
<dbReference type="InterPro" id="IPR032710">
    <property type="entry name" value="NTF2-like_dom_sf"/>
</dbReference>
<dbReference type="EMBL" id="DVMX01000145">
    <property type="protein sequence ID" value="HIU42420.1"/>
    <property type="molecule type" value="Genomic_DNA"/>
</dbReference>
<comment type="caution">
    <text evidence="2">The sequence shown here is derived from an EMBL/GenBank/DDBJ whole genome shotgun (WGS) entry which is preliminary data.</text>
</comment>
<protein>
    <submittedName>
        <fullName evidence="2">Nuclear transport factor 2 family protein</fullName>
    </submittedName>
</protein>
<dbReference type="Pfam" id="PF13577">
    <property type="entry name" value="SnoaL_4"/>
    <property type="match status" value="1"/>
</dbReference>
<dbReference type="SUPFAM" id="SSF54427">
    <property type="entry name" value="NTF2-like"/>
    <property type="match status" value="1"/>
</dbReference>
<dbReference type="Gene3D" id="3.10.450.50">
    <property type="match status" value="1"/>
</dbReference>
<evidence type="ECO:0000259" key="1">
    <source>
        <dbReference type="Pfam" id="PF13577"/>
    </source>
</evidence>
<dbReference type="AlphaFoldDB" id="A0A9D1ISQ2"/>
<sequence length="161" mass="18117">MTDLEKLLAIEEIRQLRPKYFRVIDAKEFDQLEELFTPDAWFDSQDAVKDPIKGQYPGFPIAPVSRGREAVVQGIIDGLPPALQSCHMGHTGEIELLSDTTAKGIIPFSDRLLLPGVIATAGYGYYYDEYEKLDGKWRIKSATLKRKRVIFEDELGNGVAL</sequence>
<evidence type="ECO:0000313" key="2">
    <source>
        <dbReference type="EMBL" id="HIU42420.1"/>
    </source>
</evidence>
<evidence type="ECO:0000313" key="3">
    <source>
        <dbReference type="Proteomes" id="UP000824082"/>
    </source>
</evidence>
<accession>A0A9D1ISQ2</accession>
<proteinExistence type="predicted"/>
<organism evidence="2 3">
    <name type="scientific">Candidatus Egerieicola faecale</name>
    <dbReference type="NCBI Taxonomy" id="2840774"/>
    <lineage>
        <taxon>Bacteria</taxon>
        <taxon>Bacillati</taxon>
        <taxon>Bacillota</taxon>
        <taxon>Clostridia</taxon>
        <taxon>Eubacteriales</taxon>
        <taxon>Oscillospiraceae</taxon>
        <taxon>Oscillospiraceae incertae sedis</taxon>
        <taxon>Candidatus Egerieicola</taxon>
    </lineage>
</organism>
<name>A0A9D1ISQ2_9FIRM</name>
<dbReference type="Proteomes" id="UP000824082">
    <property type="component" value="Unassembled WGS sequence"/>
</dbReference>
<feature type="domain" description="SnoaL-like" evidence="1">
    <location>
        <begin position="6"/>
        <end position="141"/>
    </location>
</feature>
<dbReference type="InterPro" id="IPR037401">
    <property type="entry name" value="SnoaL-like"/>
</dbReference>
<reference evidence="2" key="1">
    <citation type="submission" date="2020-10" db="EMBL/GenBank/DDBJ databases">
        <authorList>
            <person name="Gilroy R."/>
        </authorList>
    </citation>
    <scope>NUCLEOTIDE SEQUENCE</scope>
    <source>
        <strain evidence="2">4509</strain>
    </source>
</reference>